<name>A0A1Y6ERU0_9HYPH</name>
<keyword evidence="2" id="KW-1185">Reference proteome</keyword>
<dbReference type="EMBL" id="FXWK01000001">
    <property type="protein sequence ID" value="SMQ65267.1"/>
    <property type="molecule type" value="Genomic_DNA"/>
</dbReference>
<dbReference type="OrthoDB" id="280156at2"/>
<dbReference type="RefSeq" id="WP_086470836.1">
    <property type="nucleotide sequence ID" value="NZ_FXWK01000001.1"/>
</dbReference>
<proteinExistence type="predicted"/>
<gene>
    <name evidence="1" type="ORF">SAMN06295905_1181</name>
</gene>
<reference evidence="2" key="1">
    <citation type="submission" date="2017-04" db="EMBL/GenBank/DDBJ databases">
        <authorList>
            <person name="Varghese N."/>
            <person name="Submissions S."/>
        </authorList>
    </citation>
    <scope>NUCLEOTIDE SEQUENCE [LARGE SCALE GENOMIC DNA]</scope>
</reference>
<sequence length="172" mass="18655">MTILYSGAFPVAYGQFYLEAGNRFEGDMARCFAGQSNGLLGARVPGLLFAVTGLHTGIVGLTISLEDGEPILDESWDEIVEVSLQVSGSEVGLLEWSSDVPHGLAVMAGSYRVRYAACNMDAASEADTHEGAEPIDQYRLQLWPASPQPDMVIRQTGATAEYWHDWARGLQT</sequence>
<dbReference type="Proteomes" id="UP000194474">
    <property type="component" value="Unassembled WGS sequence"/>
</dbReference>
<dbReference type="AlphaFoldDB" id="A0A1Y6ERU0"/>
<organism evidence="1 2">
    <name type="scientific">Devosia lucknowensis</name>
    <dbReference type="NCBI Taxonomy" id="1096929"/>
    <lineage>
        <taxon>Bacteria</taxon>
        <taxon>Pseudomonadati</taxon>
        <taxon>Pseudomonadota</taxon>
        <taxon>Alphaproteobacteria</taxon>
        <taxon>Hyphomicrobiales</taxon>
        <taxon>Devosiaceae</taxon>
        <taxon>Devosia</taxon>
    </lineage>
</organism>
<accession>A0A1Y6ERU0</accession>
<evidence type="ECO:0000313" key="1">
    <source>
        <dbReference type="EMBL" id="SMQ65267.1"/>
    </source>
</evidence>
<evidence type="ECO:0000313" key="2">
    <source>
        <dbReference type="Proteomes" id="UP000194474"/>
    </source>
</evidence>
<protein>
    <submittedName>
        <fullName evidence="1">Uncharacterized protein</fullName>
    </submittedName>
</protein>